<name>A0ACC3TSK9_9ASCO</name>
<organism evidence="1 2">
    <name type="scientific">Lipomyces orientalis</name>
    <dbReference type="NCBI Taxonomy" id="1233043"/>
    <lineage>
        <taxon>Eukaryota</taxon>
        <taxon>Fungi</taxon>
        <taxon>Dikarya</taxon>
        <taxon>Ascomycota</taxon>
        <taxon>Saccharomycotina</taxon>
        <taxon>Lipomycetes</taxon>
        <taxon>Lipomycetales</taxon>
        <taxon>Lipomycetaceae</taxon>
        <taxon>Lipomyces</taxon>
    </lineage>
</organism>
<reference evidence="2" key="1">
    <citation type="journal article" date="2024" name="Front. Bioeng. Biotechnol.">
        <title>Genome-scale model development and genomic sequencing of the oleaginous clade Lipomyces.</title>
        <authorList>
            <person name="Czajka J.J."/>
            <person name="Han Y."/>
            <person name="Kim J."/>
            <person name="Mondo S.J."/>
            <person name="Hofstad B.A."/>
            <person name="Robles A."/>
            <person name="Haridas S."/>
            <person name="Riley R."/>
            <person name="LaButti K."/>
            <person name="Pangilinan J."/>
            <person name="Andreopoulos W."/>
            <person name="Lipzen A."/>
            <person name="Yan J."/>
            <person name="Wang M."/>
            <person name="Ng V."/>
            <person name="Grigoriev I.V."/>
            <person name="Spatafora J.W."/>
            <person name="Magnuson J.K."/>
            <person name="Baker S.E."/>
            <person name="Pomraning K.R."/>
        </authorList>
    </citation>
    <scope>NUCLEOTIDE SEQUENCE [LARGE SCALE GENOMIC DNA]</scope>
    <source>
        <strain evidence="2">CBS 10300</strain>
    </source>
</reference>
<comment type="caution">
    <text evidence="1">The sequence shown here is derived from an EMBL/GenBank/DDBJ whole genome shotgun (WGS) entry which is preliminary data.</text>
</comment>
<evidence type="ECO:0000313" key="1">
    <source>
        <dbReference type="EMBL" id="KAK9323123.1"/>
    </source>
</evidence>
<sequence length="96" mass="10737">MFNLTGSNFHSDALARYISTTKLHRSTSADKPTKILAPIQDGIKEYWAQAKVAPDVNIYVNVGLGICLEMSVDEAERFVESVIVRIDDRVNQLARN</sequence>
<gene>
    <name evidence="1" type="ORF">V1517DRAFT_321164</name>
</gene>
<proteinExistence type="predicted"/>
<protein>
    <submittedName>
        <fullName evidence="1">Uncharacterized protein</fullName>
    </submittedName>
</protein>
<dbReference type="Proteomes" id="UP001489719">
    <property type="component" value="Unassembled WGS sequence"/>
</dbReference>
<accession>A0ACC3TSK9</accession>
<evidence type="ECO:0000313" key="2">
    <source>
        <dbReference type="Proteomes" id="UP001489719"/>
    </source>
</evidence>
<dbReference type="EMBL" id="MU970065">
    <property type="protein sequence ID" value="KAK9323123.1"/>
    <property type="molecule type" value="Genomic_DNA"/>
</dbReference>
<keyword evidence="2" id="KW-1185">Reference proteome</keyword>